<dbReference type="InterPro" id="IPR050495">
    <property type="entry name" value="ATG22/LtaA_families"/>
</dbReference>
<evidence type="ECO:0000313" key="7">
    <source>
        <dbReference type="EMBL" id="TQJ10360.1"/>
    </source>
</evidence>
<dbReference type="InterPro" id="IPR036259">
    <property type="entry name" value="MFS_trans_sf"/>
</dbReference>
<evidence type="ECO:0000256" key="2">
    <source>
        <dbReference type="ARBA" id="ARBA00022448"/>
    </source>
</evidence>
<dbReference type="EMBL" id="VFMN01000001">
    <property type="protein sequence ID" value="TQJ10360.1"/>
    <property type="molecule type" value="Genomic_DNA"/>
</dbReference>
<comment type="caution">
    <text evidence="7">The sequence shown here is derived from an EMBL/GenBank/DDBJ whole genome shotgun (WGS) entry which is preliminary data.</text>
</comment>
<feature type="transmembrane region" description="Helical" evidence="6">
    <location>
        <begin position="102"/>
        <end position="121"/>
    </location>
</feature>
<protein>
    <submittedName>
        <fullName evidence="7">UMF1 family MFS transporter</fullName>
    </submittedName>
</protein>
<evidence type="ECO:0000313" key="8">
    <source>
        <dbReference type="Proteomes" id="UP000317893"/>
    </source>
</evidence>
<proteinExistence type="predicted"/>
<reference evidence="7 8" key="1">
    <citation type="submission" date="2019-06" db="EMBL/GenBank/DDBJ databases">
        <title>Sequencing the genomes of 1000 actinobacteria strains.</title>
        <authorList>
            <person name="Klenk H.-P."/>
        </authorList>
    </citation>
    <scope>NUCLEOTIDE SEQUENCE [LARGE SCALE GENOMIC DNA]</scope>
    <source>
        <strain evidence="7 8">DSM 18607</strain>
    </source>
</reference>
<sequence length="452" mass="48346">MTAPATTREQRAWFFYDWANSAYVTTTATVLMAPYLTSVARNAACPGLADQTRCRTTLDVLGLPIDPGSLYAYTATVSTLLSALVLVLVGAVADRSAHPTRLLGGFAWVGALAASAMVAVAGTSWGLGVGLLVVANLCLGASLVVYDSLLVRIAGPDDRDRVSSRGWGFGYLGGGLLLALNFLLDLFHTRLGLDRATSTRISLLSAGLWWGGFTLVPVLGLRGVTGTLATPVERRRGVVRGSVVQLADTFRELRRYPQTLLFLLAYLFFNDGIQTVIGSSSLYGSDELGFPQSTVLGVFLFVQFVAWGGALLLGRVAARVGAWRTVLGSLGAWTFVVLGAYLVPQRQLAVFLVLALAIGIVLGGSQALSRSLYSQLIPRGREAEFFSLYQAMERGTSWFGTLLFGLVHQWTGSYRDALVALVVFFVVGGVLLSRVRMREGIVAAGNPVPRVV</sequence>
<evidence type="ECO:0000256" key="4">
    <source>
        <dbReference type="ARBA" id="ARBA00022989"/>
    </source>
</evidence>
<dbReference type="PANTHER" id="PTHR23519">
    <property type="entry name" value="AUTOPHAGY-RELATED PROTEIN 22"/>
    <property type="match status" value="1"/>
</dbReference>
<feature type="transmembrane region" description="Helical" evidence="6">
    <location>
        <begin position="394"/>
        <end position="411"/>
    </location>
</feature>
<keyword evidence="5 6" id="KW-0472">Membrane</keyword>
<keyword evidence="2" id="KW-0813">Transport</keyword>
<feature type="transmembrane region" description="Helical" evidence="6">
    <location>
        <begin position="325"/>
        <end position="343"/>
    </location>
</feature>
<keyword evidence="3 6" id="KW-0812">Transmembrane</keyword>
<evidence type="ECO:0000256" key="1">
    <source>
        <dbReference type="ARBA" id="ARBA00004127"/>
    </source>
</evidence>
<evidence type="ECO:0000256" key="3">
    <source>
        <dbReference type="ARBA" id="ARBA00022692"/>
    </source>
</evidence>
<accession>A0A542E4U7</accession>
<feature type="transmembrane region" description="Helical" evidence="6">
    <location>
        <begin position="207"/>
        <end position="230"/>
    </location>
</feature>
<dbReference type="Proteomes" id="UP000317893">
    <property type="component" value="Unassembled WGS sequence"/>
</dbReference>
<name>A0A542E4U7_9MICO</name>
<dbReference type="Pfam" id="PF11700">
    <property type="entry name" value="ATG22"/>
    <property type="match status" value="2"/>
</dbReference>
<feature type="transmembrane region" description="Helical" evidence="6">
    <location>
        <begin position="127"/>
        <end position="146"/>
    </location>
</feature>
<comment type="subcellular location">
    <subcellularLocation>
        <location evidence="1">Endomembrane system</location>
        <topology evidence="1">Multi-pass membrane protein</topology>
    </subcellularLocation>
</comment>
<dbReference type="SUPFAM" id="SSF103473">
    <property type="entry name" value="MFS general substrate transporter"/>
    <property type="match status" value="1"/>
</dbReference>
<keyword evidence="4 6" id="KW-1133">Transmembrane helix</keyword>
<evidence type="ECO:0000256" key="5">
    <source>
        <dbReference type="ARBA" id="ARBA00023136"/>
    </source>
</evidence>
<keyword evidence="8" id="KW-1185">Reference proteome</keyword>
<evidence type="ECO:0000256" key="6">
    <source>
        <dbReference type="SAM" id="Phobius"/>
    </source>
</evidence>
<gene>
    <name evidence="7" type="ORF">FB458_3480</name>
</gene>
<dbReference type="AlphaFoldDB" id="A0A542E4U7"/>
<feature type="transmembrane region" description="Helical" evidence="6">
    <location>
        <begin position="260"/>
        <end position="283"/>
    </location>
</feature>
<dbReference type="OrthoDB" id="9768783at2"/>
<feature type="transmembrane region" description="Helical" evidence="6">
    <location>
        <begin position="70"/>
        <end position="90"/>
    </location>
</feature>
<dbReference type="PANTHER" id="PTHR23519:SF1">
    <property type="entry name" value="AUTOPHAGY-RELATED PROTEIN 22"/>
    <property type="match status" value="1"/>
</dbReference>
<dbReference type="GO" id="GO:0012505">
    <property type="term" value="C:endomembrane system"/>
    <property type="evidence" value="ECO:0007669"/>
    <property type="project" value="UniProtKB-SubCell"/>
</dbReference>
<dbReference type="Gene3D" id="1.20.1250.20">
    <property type="entry name" value="MFS general substrate transporter like domains"/>
    <property type="match status" value="1"/>
</dbReference>
<feature type="transmembrane region" description="Helical" evidence="6">
    <location>
        <begin position="167"/>
        <end position="187"/>
    </location>
</feature>
<feature type="transmembrane region" description="Helical" evidence="6">
    <location>
        <begin position="295"/>
        <end position="313"/>
    </location>
</feature>
<dbReference type="RefSeq" id="WP_141849593.1">
    <property type="nucleotide sequence ID" value="NZ_BAAAPR010000015.1"/>
</dbReference>
<dbReference type="InterPro" id="IPR024671">
    <property type="entry name" value="Atg22-like"/>
</dbReference>
<feature type="transmembrane region" description="Helical" evidence="6">
    <location>
        <begin position="349"/>
        <end position="373"/>
    </location>
</feature>
<feature type="transmembrane region" description="Helical" evidence="6">
    <location>
        <begin position="417"/>
        <end position="435"/>
    </location>
</feature>
<organism evidence="7 8">
    <name type="scientific">Lapillicoccus jejuensis</name>
    <dbReference type="NCBI Taxonomy" id="402171"/>
    <lineage>
        <taxon>Bacteria</taxon>
        <taxon>Bacillati</taxon>
        <taxon>Actinomycetota</taxon>
        <taxon>Actinomycetes</taxon>
        <taxon>Micrococcales</taxon>
        <taxon>Intrasporangiaceae</taxon>
        <taxon>Lapillicoccus</taxon>
    </lineage>
</organism>